<gene>
    <name evidence="1" type="ORF">F5876DRAFT_82532</name>
</gene>
<dbReference type="EMBL" id="MU795786">
    <property type="protein sequence ID" value="KAJ3804847.1"/>
    <property type="molecule type" value="Genomic_DNA"/>
</dbReference>
<proteinExistence type="predicted"/>
<comment type="caution">
    <text evidence="1">The sequence shown here is derived from an EMBL/GenBank/DDBJ whole genome shotgun (WGS) entry which is preliminary data.</text>
</comment>
<accession>A0ACC1TJQ3</accession>
<organism evidence="1 2">
    <name type="scientific">Lentinula aff. lateritia</name>
    <dbReference type="NCBI Taxonomy" id="2804960"/>
    <lineage>
        <taxon>Eukaryota</taxon>
        <taxon>Fungi</taxon>
        <taxon>Dikarya</taxon>
        <taxon>Basidiomycota</taxon>
        <taxon>Agaricomycotina</taxon>
        <taxon>Agaricomycetes</taxon>
        <taxon>Agaricomycetidae</taxon>
        <taxon>Agaricales</taxon>
        <taxon>Marasmiineae</taxon>
        <taxon>Omphalotaceae</taxon>
        <taxon>Lentinula</taxon>
    </lineage>
</organism>
<evidence type="ECO:0000313" key="1">
    <source>
        <dbReference type="EMBL" id="KAJ3804847.1"/>
    </source>
</evidence>
<dbReference type="Proteomes" id="UP001163835">
    <property type="component" value="Unassembled WGS sequence"/>
</dbReference>
<keyword evidence="2" id="KW-1185">Reference proteome</keyword>
<reference evidence="1" key="1">
    <citation type="submission" date="2022-09" db="EMBL/GenBank/DDBJ databases">
        <title>A Global Phylogenomic Analysis of the Shiitake Genus Lentinula.</title>
        <authorList>
            <consortium name="DOE Joint Genome Institute"/>
            <person name="Sierra-Patev S."/>
            <person name="Min B."/>
            <person name="Naranjo-Ortiz M."/>
            <person name="Looney B."/>
            <person name="Konkel Z."/>
            <person name="Slot J.C."/>
            <person name="Sakamoto Y."/>
            <person name="Steenwyk J.L."/>
            <person name="Rokas A."/>
            <person name="Carro J."/>
            <person name="Camarero S."/>
            <person name="Ferreira P."/>
            <person name="Molpeceres G."/>
            <person name="Ruiz-Duenas F.J."/>
            <person name="Serrano A."/>
            <person name="Henrissat B."/>
            <person name="Drula E."/>
            <person name="Hughes K.W."/>
            <person name="Mata J.L."/>
            <person name="Ishikawa N.K."/>
            <person name="Vargas-Isla R."/>
            <person name="Ushijima S."/>
            <person name="Smith C.A."/>
            <person name="Ahrendt S."/>
            <person name="Andreopoulos W."/>
            <person name="He G."/>
            <person name="Labutti K."/>
            <person name="Lipzen A."/>
            <person name="Ng V."/>
            <person name="Riley R."/>
            <person name="Sandor L."/>
            <person name="Barry K."/>
            <person name="Martinez A.T."/>
            <person name="Xiao Y."/>
            <person name="Gibbons J.G."/>
            <person name="Terashima K."/>
            <person name="Grigoriev I.V."/>
            <person name="Hibbett D.S."/>
        </authorList>
    </citation>
    <scope>NUCLEOTIDE SEQUENCE</scope>
    <source>
        <strain evidence="1">TMI1499</strain>
    </source>
</reference>
<protein>
    <submittedName>
        <fullName evidence="1">Uncharacterized protein</fullName>
    </submittedName>
</protein>
<sequence>MTTMFSLRSAFIFAVSVISVSAGTFISPAADSAISSSETFNFTWISSRYFEESSQSISVLLQPSANFPATLEGIVLAKDLVPNSIGVGEEGPTYYAQLTPKFVAESSQTGGFALIVVEDFTAFGGNAAMSVEYEMITLA</sequence>
<name>A0ACC1TJQ3_9AGAR</name>
<evidence type="ECO:0000313" key="2">
    <source>
        <dbReference type="Proteomes" id="UP001163835"/>
    </source>
</evidence>